<dbReference type="SUPFAM" id="SSF51735">
    <property type="entry name" value="NAD(P)-binding Rossmann-fold domains"/>
    <property type="match status" value="1"/>
</dbReference>
<evidence type="ECO:0000256" key="7">
    <source>
        <dbReference type="ARBA" id="ARBA00022857"/>
    </source>
</evidence>
<evidence type="ECO:0000259" key="12">
    <source>
        <dbReference type="Pfam" id="PF08546"/>
    </source>
</evidence>
<dbReference type="EMBL" id="CP002819">
    <property type="protein sequence ID" value="AEG67383.1"/>
    <property type="molecule type" value="Genomic_DNA"/>
</dbReference>
<dbReference type="PANTHER" id="PTHR21708:SF45">
    <property type="entry name" value="2-DEHYDROPANTOATE 2-REDUCTASE"/>
    <property type="match status" value="1"/>
</dbReference>
<dbReference type="PDBsum" id="3GHY"/>
<dbReference type="GO" id="GO:0008677">
    <property type="term" value="F:2-dehydropantoate 2-reductase activity"/>
    <property type="evidence" value="ECO:0007669"/>
    <property type="project" value="UniProtKB-EC"/>
</dbReference>
<evidence type="ECO:0000313" key="14">
    <source>
        <dbReference type="Proteomes" id="UP000007953"/>
    </source>
</evidence>
<dbReference type="InterPro" id="IPR008927">
    <property type="entry name" value="6-PGluconate_DH-like_C_sf"/>
</dbReference>
<evidence type="ECO:0000256" key="4">
    <source>
        <dbReference type="ARBA" id="ARBA00013014"/>
    </source>
</evidence>
<keyword evidence="8" id="KW-0560">Oxidoreductase</keyword>
<dbReference type="InterPro" id="IPR013332">
    <property type="entry name" value="KPR_N"/>
</dbReference>
<organism evidence="13 14">
    <name type="scientific">Ralstonia solanacearum (strain Po82)</name>
    <dbReference type="NCBI Taxonomy" id="1031711"/>
    <lineage>
        <taxon>Bacteria</taxon>
        <taxon>Pseudomonadati</taxon>
        <taxon>Pseudomonadota</taxon>
        <taxon>Betaproteobacteria</taxon>
        <taxon>Burkholderiales</taxon>
        <taxon>Burkholderiaceae</taxon>
        <taxon>Ralstonia</taxon>
        <taxon>Ralstonia solanacearum species complex</taxon>
    </lineage>
</organism>
<keyword evidence="15" id="KW-0002">3D-structure</keyword>
<evidence type="ECO:0000256" key="1">
    <source>
        <dbReference type="ARBA" id="ARBA00002919"/>
    </source>
</evidence>
<comment type="catalytic activity">
    <reaction evidence="10">
        <text>(R)-pantoate + NADP(+) = 2-dehydropantoate + NADPH + H(+)</text>
        <dbReference type="Rhea" id="RHEA:16233"/>
        <dbReference type="ChEBI" id="CHEBI:11561"/>
        <dbReference type="ChEBI" id="CHEBI:15378"/>
        <dbReference type="ChEBI" id="CHEBI:15980"/>
        <dbReference type="ChEBI" id="CHEBI:57783"/>
        <dbReference type="ChEBI" id="CHEBI:58349"/>
        <dbReference type="EC" id="1.1.1.169"/>
    </reaction>
</comment>
<dbReference type="PDB" id="3GHY">
    <property type="method" value="X-ray"/>
    <property type="resolution" value="2.00 A"/>
    <property type="chains" value="A/B=44-367"/>
</dbReference>
<dbReference type="FunFam" id="1.10.1040.10:FF:000017">
    <property type="entry name" value="2-dehydropantoate 2-reductase"/>
    <property type="match status" value="1"/>
</dbReference>
<dbReference type="PATRIC" id="fig|1031711.3.peg.78"/>
<sequence>MLLLFTFNPDYGVGEDGFAVPTRTIDCIDPTDRSCPFFPDRLMTRICIVGAGAVGGYLGARLVLAGEAINVLARGATLQALQTAGLRLTEDGATHTLPVRATHDAAALGEQDVVIVAVKAPALESVAAAIAPLIGPGTCVVVAMNGVPWWFFDRPGPLQGQRLQAVDPHGRIAQAIPTRHVLGCVVHLTCATVSPGHIRHGNGRRLILGEPAGGSSPRLASIAALFGRAGLQAECSEAIQRDIWFKLWGNMTMNPVSVLTGATYDRILDDPLVSAFCLAVMAEAKAIGARIGCPIEQSGEARSAVTRQLGAFKTSMLQDAEAGRGPLEIDALVASVREIGLHVGVPTPQIDTLLGLVRLHAQTRGLY</sequence>
<accession>F6G5W7</accession>
<dbReference type="SUPFAM" id="SSF48179">
    <property type="entry name" value="6-phosphogluconate dehydrogenase C-terminal domain-like"/>
    <property type="match status" value="1"/>
</dbReference>
<evidence type="ECO:0000256" key="5">
    <source>
        <dbReference type="ARBA" id="ARBA00019465"/>
    </source>
</evidence>
<dbReference type="Proteomes" id="UP000007953">
    <property type="component" value="Chromosome"/>
</dbReference>
<evidence type="ECO:0000256" key="8">
    <source>
        <dbReference type="ARBA" id="ARBA00023002"/>
    </source>
</evidence>
<dbReference type="Pfam" id="PF08546">
    <property type="entry name" value="ApbA_C"/>
    <property type="match status" value="1"/>
</dbReference>
<reference evidence="15" key="1">
    <citation type="submission" date="2009-03" db="PDB data bank">
        <title>Crystal structure of a putative ketopantoate reductase from Ralstonia solanacearum MolK2.</title>
        <authorList>
            <person name="Patskovsky Y."/>
            <person name="Ramagopal U.A."/>
            <person name="Toro R."/>
            <person name="Morano C."/>
            <person name="Freeman J."/>
            <person name="Chang S."/>
            <person name="Sauder J.M."/>
            <person name="Burley S.K."/>
            <person name="Almo S.C."/>
        </authorList>
    </citation>
    <scope>X-RAY CRYSTALLOGRAPHY (2.00 ANGSTROMS) OF 44-367</scope>
</reference>
<comment type="function">
    <text evidence="1">Catalyzes the NADPH-dependent reduction of ketopantoate into pantoic acid.</text>
</comment>
<dbReference type="PANTHER" id="PTHR21708">
    <property type="entry name" value="PROBABLE 2-DEHYDROPANTOATE 2-REDUCTASE"/>
    <property type="match status" value="1"/>
</dbReference>
<evidence type="ECO:0000256" key="6">
    <source>
        <dbReference type="ARBA" id="ARBA00022655"/>
    </source>
</evidence>
<evidence type="ECO:0007829" key="15">
    <source>
        <dbReference type="PDB" id="3GHY"/>
    </source>
</evidence>
<name>F6G5W7_RALS8</name>
<dbReference type="GO" id="GO:0015940">
    <property type="term" value="P:pantothenate biosynthetic process"/>
    <property type="evidence" value="ECO:0007669"/>
    <property type="project" value="UniProtKB-UniPathway"/>
</dbReference>
<dbReference type="EC" id="1.1.1.169" evidence="4"/>
<evidence type="ECO:0000256" key="2">
    <source>
        <dbReference type="ARBA" id="ARBA00004994"/>
    </source>
</evidence>
<dbReference type="eggNOG" id="COG1893">
    <property type="taxonomic scope" value="Bacteria"/>
</dbReference>
<dbReference type="Gene3D" id="3.40.50.720">
    <property type="entry name" value="NAD(P)-binding Rossmann-like Domain"/>
    <property type="match status" value="1"/>
</dbReference>
<evidence type="ECO:0000256" key="10">
    <source>
        <dbReference type="ARBA" id="ARBA00048793"/>
    </source>
</evidence>
<dbReference type="UniPathway" id="UPA00028">
    <property type="reaction ID" value="UER00004"/>
</dbReference>
<dbReference type="SMR" id="F6G5W7"/>
<evidence type="ECO:0000259" key="11">
    <source>
        <dbReference type="Pfam" id="PF02558"/>
    </source>
</evidence>
<protein>
    <recommendedName>
        <fullName evidence="5">2-dehydropantoate 2-reductase</fullName>
        <ecNumber evidence="4">1.1.1.169</ecNumber>
    </recommendedName>
    <alternativeName>
        <fullName evidence="9">Ketopantoate reductase</fullName>
    </alternativeName>
</protein>
<keyword evidence="7" id="KW-0521">NADP</keyword>
<feature type="domain" description="Ketopantoate reductase C-terminal" evidence="12">
    <location>
        <begin position="239"/>
        <end position="359"/>
    </location>
</feature>
<comment type="similarity">
    <text evidence="3">Belongs to the ketopantoate reductase family.</text>
</comment>
<dbReference type="EvolutionaryTrace" id="F6G5W7"/>
<keyword evidence="6" id="KW-0566">Pantothenate biosynthesis</keyword>
<dbReference type="HOGENOM" id="CLU_031468_6_1_4"/>
<reference evidence="13 14" key="2">
    <citation type="journal article" date="2011" name="J. Bacteriol.">
        <title>Complete genome sequence of the plant pathogen Ralstonia solanacearum strain Po82.</title>
        <authorList>
            <person name="Xu J."/>
            <person name="Zheng H.J."/>
            <person name="Liu L."/>
            <person name="Pan Z.C."/>
            <person name="Prior P."/>
            <person name="Tang B."/>
            <person name="Xu J.S."/>
            <person name="Zhang H."/>
            <person name="Tian Q."/>
            <person name="Zhang L.Q."/>
            <person name="Feng J."/>
        </authorList>
    </citation>
    <scope>NUCLEOTIDE SEQUENCE [LARGE SCALE GENOMIC DNA]</scope>
    <source>
        <strain evidence="13 14">Po82</strain>
    </source>
</reference>
<evidence type="ECO:0000256" key="9">
    <source>
        <dbReference type="ARBA" id="ARBA00032024"/>
    </source>
</evidence>
<gene>
    <name evidence="13" type="primary">apbA</name>
    <name evidence="13" type="ordered locus">RSPO_c00079</name>
</gene>
<dbReference type="GO" id="GO:0005737">
    <property type="term" value="C:cytoplasm"/>
    <property type="evidence" value="ECO:0007669"/>
    <property type="project" value="TreeGrafter"/>
</dbReference>
<dbReference type="KEGG" id="rsn:RSPO_c00079"/>
<dbReference type="AlphaFoldDB" id="F6G5W7"/>
<dbReference type="Gene3D" id="1.10.1040.10">
    <property type="entry name" value="N-(1-d-carboxylethyl)-l-norvaline Dehydrogenase, domain 2"/>
    <property type="match status" value="1"/>
</dbReference>
<dbReference type="InterPro" id="IPR013752">
    <property type="entry name" value="KPA_reductase"/>
</dbReference>
<feature type="domain" description="Ketopantoate reductase N-terminal" evidence="11">
    <location>
        <begin position="46"/>
        <end position="211"/>
    </location>
</feature>
<dbReference type="NCBIfam" id="NF005089">
    <property type="entry name" value="PRK06522.1-4"/>
    <property type="match status" value="1"/>
</dbReference>
<dbReference type="InterPro" id="IPR036291">
    <property type="entry name" value="NAD(P)-bd_dom_sf"/>
</dbReference>
<evidence type="ECO:0000313" key="13">
    <source>
        <dbReference type="EMBL" id="AEG67383.1"/>
    </source>
</evidence>
<evidence type="ECO:0000256" key="3">
    <source>
        <dbReference type="ARBA" id="ARBA00007870"/>
    </source>
</evidence>
<dbReference type="InterPro" id="IPR013328">
    <property type="entry name" value="6PGD_dom2"/>
</dbReference>
<dbReference type="Pfam" id="PF02558">
    <property type="entry name" value="ApbA"/>
    <property type="match status" value="1"/>
</dbReference>
<proteinExistence type="evidence at protein level"/>
<dbReference type="FunFam" id="3.40.50.720:FF:000307">
    <property type="entry name" value="2-dehydropantoate 2-reductase"/>
    <property type="match status" value="1"/>
</dbReference>
<comment type="pathway">
    <text evidence="2">Cofactor biosynthesis; (R)-pantothenate biosynthesis; (R)-pantoate from 3-methyl-2-oxobutanoate: step 2/2.</text>
</comment>
<dbReference type="InterPro" id="IPR051402">
    <property type="entry name" value="KPR-Related"/>
</dbReference>